<feature type="region of interest" description="Disordered" evidence="2">
    <location>
        <begin position="409"/>
        <end position="645"/>
    </location>
</feature>
<proteinExistence type="predicted"/>
<dbReference type="GO" id="GO:0050821">
    <property type="term" value="P:protein stabilization"/>
    <property type="evidence" value="ECO:0007669"/>
    <property type="project" value="TreeGrafter"/>
</dbReference>
<protein>
    <submittedName>
        <fullName evidence="4">BAG domain-containing protein Samui</fullName>
    </submittedName>
</protein>
<feature type="region of interest" description="Disordered" evidence="2">
    <location>
        <begin position="29"/>
        <end position="65"/>
    </location>
</feature>
<dbReference type="AlphaFoldDB" id="A0A154PJW5"/>
<feature type="compositionally biased region" description="Low complexity" evidence="2">
    <location>
        <begin position="218"/>
        <end position="237"/>
    </location>
</feature>
<dbReference type="STRING" id="178035.A0A154PJW5"/>
<feature type="compositionally biased region" description="Basic and acidic residues" evidence="2">
    <location>
        <begin position="574"/>
        <end position="603"/>
    </location>
</feature>
<feature type="compositionally biased region" description="Low complexity" evidence="2">
    <location>
        <begin position="247"/>
        <end position="276"/>
    </location>
</feature>
<dbReference type="InterPro" id="IPR003103">
    <property type="entry name" value="BAG_domain"/>
</dbReference>
<feature type="compositionally biased region" description="Basic and acidic residues" evidence="2">
    <location>
        <begin position="189"/>
        <end position="198"/>
    </location>
</feature>
<feature type="compositionally biased region" description="Basic and acidic residues" evidence="2">
    <location>
        <begin position="149"/>
        <end position="160"/>
    </location>
</feature>
<feature type="compositionally biased region" description="Basic and acidic residues" evidence="2">
    <location>
        <begin position="285"/>
        <end position="304"/>
    </location>
</feature>
<feature type="compositionally biased region" description="Basic and acidic residues" evidence="2">
    <location>
        <begin position="555"/>
        <end position="565"/>
    </location>
</feature>
<organism evidence="4 5">
    <name type="scientific">Dufourea novaeangliae</name>
    <name type="common">Sweat bee</name>
    <dbReference type="NCBI Taxonomy" id="178035"/>
    <lineage>
        <taxon>Eukaryota</taxon>
        <taxon>Metazoa</taxon>
        <taxon>Ecdysozoa</taxon>
        <taxon>Arthropoda</taxon>
        <taxon>Hexapoda</taxon>
        <taxon>Insecta</taxon>
        <taxon>Pterygota</taxon>
        <taxon>Neoptera</taxon>
        <taxon>Endopterygota</taxon>
        <taxon>Hymenoptera</taxon>
        <taxon>Apocrita</taxon>
        <taxon>Aculeata</taxon>
        <taxon>Apoidea</taxon>
        <taxon>Anthophila</taxon>
        <taxon>Halictidae</taxon>
        <taxon>Rophitinae</taxon>
        <taxon>Dufourea</taxon>
    </lineage>
</organism>
<gene>
    <name evidence="4" type="ORF">WN55_03620</name>
</gene>
<evidence type="ECO:0000313" key="5">
    <source>
        <dbReference type="Proteomes" id="UP000076502"/>
    </source>
</evidence>
<feature type="compositionally biased region" description="Polar residues" evidence="2">
    <location>
        <begin position="161"/>
        <end position="174"/>
    </location>
</feature>
<dbReference type="EMBL" id="KQ434931">
    <property type="protein sequence ID" value="KZC11784.1"/>
    <property type="molecule type" value="Genomic_DNA"/>
</dbReference>
<feature type="compositionally biased region" description="Polar residues" evidence="2">
    <location>
        <begin position="321"/>
        <end position="332"/>
    </location>
</feature>
<dbReference type="SUPFAM" id="SSF63491">
    <property type="entry name" value="BAG domain"/>
    <property type="match status" value="1"/>
</dbReference>
<dbReference type="GO" id="GO:0000774">
    <property type="term" value="F:adenyl-nucleotide exchange factor activity"/>
    <property type="evidence" value="ECO:0007669"/>
    <property type="project" value="TreeGrafter"/>
</dbReference>
<feature type="compositionally biased region" description="Basic and acidic residues" evidence="2">
    <location>
        <begin position="467"/>
        <end position="483"/>
    </location>
</feature>
<feature type="compositionally biased region" description="Polar residues" evidence="2">
    <location>
        <begin position="500"/>
        <end position="516"/>
    </location>
</feature>
<feature type="compositionally biased region" description="Low complexity" evidence="2">
    <location>
        <begin position="131"/>
        <end position="147"/>
    </location>
</feature>
<dbReference type="Gene3D" id="1.20.58.120">
    <property type="entry name" value="BAG domain"/>
    <property type="match status" value="1"/>
</dbReference>
<evidence type="ECO:0000259" key="3">
    <source>
        <dbReference type="PROSITE" id="PS51035"/>
    </source>
</evidence>
<dbReference type="PANTHER" id="PTHR12329">
    <property type="entry name" value="BCL2-ASSOCIATED ATHANOGENE"/>
    <property type="match status" value="1"/>
</dbReference>
<reference evidence="4 5" key="1">
    <citation type="submission" date="2015-07" db="EMBL/GenBank/DDBJ databases">
        <title>The genome of Dufourea novaeangliae.</title>
        <authorList>
            <person name="Pan H."/>
            <person name="Kapheim K."/>
        </authorList>
    </citation>
    <scope>NUCLEOTIDE SEQUENCE [LARGE SCALE GENOMIC DNA]</scope>
    <source>
        <strain evidence="4">0120121106</strain>
        <tissue evidence="4">Whole body</tissue>
    </source>
</reference>
<dbReference type="GO" id="GO:0051087">
    <property type="term" value="F:protein-folding chaperone binding"/>
    <property type="evidence" value="ECO:0007669"/>
    <property type="project" value="InterPro"/>
</dbReference>
<dbReference type="GO" id="GO:0005634">
    <property type="term" value="C:nucleus"/>
    <property type="evidence" value="ECO:0007669"/>
    <property type="project" value="TreeGrafter"/>
</dbReference>
<name>A0A154PJW5_DUFNO</name>
<feature type="compositionally biased region" description="Polar residues" evidence="2">
    <location>
        <begin position="542"/>
        <end position="553"/>
    </location>
</feature>
<dbReference type="InterPro" id="IPR039773">
    <property type="entry name" value="BAG_chaperone_regulator"/>
</dbReference>
<evidence type="ECO:0000256" key="2">
    <source>
        <dbReference type="SAM" id="MobiDB-lite"/>
    </source>
</evidence>
<dbReference type="PANTHER" id="PTHR12329:SF5">
    <property type="entry name" value="STARVIN, ISOFORM E"/>
    <property type="match status" value="1"/>
</dbReference>
<feature type="domain" description="BAG" evidence="3">
    <location>
        <begin position="360"/>
        <end position="412"/>
    </location>
</feature>
<dbReference type="GO" id="GO:0016020">
    <property type="term" value="C:membrane"/>
    <property type="evidence" value="ECO:0007669"/>
    <property type="project" value="TreeGrafter"/>
</dbReference>
<keyword evidence="1" id="KW-0143">Chaperone</keyword>
<keyword evidence="5" id="KW-1185">Reference proteome</keyword>
<feature type="region of interest" description="Disordered" evidence="2">
    <location>
        <begin position="100"/>
        <end position="337"/>
    </location>
</feature>
<feature type="compositionally biased region" description="Basic and acidic residues" evidence="2">
    <location>
        <begin position="444"/>
        <end position="453"/>
    </location>
</feature>
<dbReference type="Proteomes" id="UP000076502">
    <property type="component" value="Unassembled WGS sequence"/>
</dbReference>
<feature type="compositionally biased region" description="Basic residues" evidence="2">
    <location>
        <begin position="614"/>
        <end position="623"/>
    </location>
</feature>
<dbReference type="Pfam" id="PF02179">
    <property type="entry name" value="BAG"/>
    <property type="match status" value="1"/>
</dbReference>
<sequence length="645" mass="72538">MSFYFRDKLKFGDRLRGKSGDELLQEIKQQMDEVSKPSSRTGGRDPSERHTIFPRGFPFDDEGFGRRGDIRAHLDDLAARHPEFADHLLGPPWGDIPFHGTTFRNRNHRGSGGNGVGNNSYQGFSDEDARSQASGSSAASGASAVSSHGEPEGNQERSSRQNEQYTTTGRSQIPQYGLRNTVDIGQHQHNMENPEKGNRGQRSMSAPPENRQFSSPSGQKQPAPRQEQQNQQPQGGQRYVSRIDITPQHNQPQQQQQPQQHQPSQQQQKSPQQPSNVRHIPIFVEGRDEPVLPRSSDEHFRREPSPTQFHTPPHFQRPSPFGQSSFGRSHQAWSPHFQDSFYPPLNSLAEQVKQYNGNSRKDKQYMYLDEMLTRELIKLDDIETEGRENVRQARRNAIKSIQETISFLESKVPLHSQPSTPVEVEKPEYSENDQAQTQPESMEVDQKQEESVKEPIPLPPGPSSPTKKSDEPEEKKPVDDCRPPSRQTDATSGEPMDTGPTETLDTPIDAQQTVEQANVPEEKTQKDTATVPEAIPLEEKNQIMNNSEPSTLDDSLDKVPEETSLRTETAAVNEDQKITEEPSKEKLEAIRPDERTSVEEKMQVDGNAKPVAKSLRKGKKSKKQTPVSDKPIPLPPPENTEASPK</sequence>
<dbReference type="InterPro" id="IPR036533">
    <property type="entry name" value="BAG_dom_sf"/>
</dbReference>
<accession>A0A154PJW5</accession>
<dbReference type="PROSITE" id="PS51035">
    <property type="entry name" value="BAG"/>
    <property type="match status" value="1"/>
</dbReference>
<evidence type="ECO:0000313" key="4">
    <source>
        <dbReference type="EMBL" id="KZC11784.1"/>
    </source>
</evidence>
<dbReference type="GO" id="GO:0005829">
    <property type="term" value="C:cytosol"/>
    <property type="evidence" value="ECO:0007669"/>
    <property type="project" value="TreeGrafter"/>
</dbReference>
<evidence type="ECO:0000256" key="1">
    <source>
        <dbReference type="ARBA" id="ARBA00023186"/>
    </source>
</evidence>
<dbReference type="SMART" id="SM00264">
    <property type="entry name" value="BAG"/>
    <property type="match status" value="1"/>
</dbReference>
<feature type="compositionally biased region" description="Basic and acidic residues" evidence="2">
    <location>
        <begin position="42"/>
        <end position="51"/>
    </location>
</feature>
<dbReference type="OrthoDB" id="333905at2759"/>